<dbReference type="AlphaFoldDB" id="A0A1G9DM84"/>
<gene>
    <name evidence="6" type="ORF">SAMN04488026_104815</name>
</gene>
<dbReference type="Proteomes" id="UP000199382">
    <property type="component" value="Unassembled WGS sequence"/>
</dbReference>
<evidence type="ECO:0000313" key="6">
    <source>
        <dbReference type="EMBL" id="SDK64865.1"/>
    </source>
</evidence>
<dbReference type="Pfam" id="PF00005">
    <property type="entry name" value="ABC_tran"/>
    <property type="match status" value="1"/>
</dbReference>
<dbReference type="Gene3D" id="2.40.50.100">
    <property type="match status" value="1"/>
</dbReference>
<comment type="similarity">
    <text evidence="1">Belongs to the ABC transporter superfamily.</text>
</comment>
<evidence type="ECO:0000256" key="2">
    <source>
        <dbReference type="ARBA" id="ARBA00022448"/>
    </source>
</evidence>
<keyword evidence="2" id="KW-0813">Transport</keyword>
<dbReference type="Gene3D" id="3.40.50.300">
    <property type="entry name" value="P-loop containing nucleotide triphosphate hydrolases"/>
    <property type="match status" value="1"/>
</dbReference>
<sequence length="359" mass="38957">MTQVKLEHITKSFGSVHVIKDVSIGIADGEFVALVGPSGSGKSTILRMIAGLEDPTGGIIRIGERVVNDLMPKDRDIAMVFQSYALYPHMSVRENMSFSLELAGRPKAERDAAVAEAAEILGLTDLLDRKPKALSGGQRQRVAMGRAIVRKPEVFLFDEPLSNLDAKLRTAMRKEVKLLHQRLASTSIYVTHDQTEAMTMADKIVVLNDGMVEQIGSPTELYTAPENLFVAGFIGTPQMNFIEGMVSADGTVRPDGNAHLPSLRVDPGLPLAAGDAVVVGIRPERIRFVPDGAYPANVELVEPMGSEALVTCNFGPYELRVQDRSMETVAQGADVRFDYDPVLALVFVRDSGKRVVKAG</sequence>
<dbReference type="InterPro" id="IPR012340">
    <property type="entry name" value="NA-bd_OB-fold"/>
</dbReference>
<dbReference type="InterPro" id="IPR027417">
    <property type="entry name" value="P-loop_NTPase"/>
</dbReference>
<evidence type="ECO:0000256" key="3">
    <source>
        <dbReference type="ARBA" id="ARBA00022741"/>
    </source>
</evidence>
<dbReference type="GO" id="GO:0008643">
    <property type="term" value="P:carbohydrate transport"/>
    <property type="evidence" value="ECO:0007669"/>
    <property type="project" value="InterPro"/>
</dbReference>
<dbReference type="PROSITE" id="PS50893">
    <property type="entry name" value="ABC_TRANSPORTER_2"/>
    <property type="match status" value="1"/>
</dbReference>
<keyword evidence="7" id="KW-1185">Reference proteome</keyword>
<dbReference type="OrthoDB" id="394852at2"/>
<feature type="domain" description="ABC transporter" evidence="5">
    <location>
        <begin position="4"/>
        <end position="234"/>
    </location>
</feature>
<dbReference type="InterPro" id="IPR047641">
    <property type="entry name" value="ABC_transpr_MalK/UgpC-like"/>
</dbReference>
<dbReference type="InterPro" id="IPR008995">
    <property type="entry name" value="Mo/tungstate-bd_C_term_dom"/>
</dbReference>
<dbReference type="GO" id="GO:0016887">
    <property type="term" value="F:ATP hydrolysis activity"/>
    <property type="evidence" value="ECO:0007669"/>
    <property type="project" value="InterPro"/>
</dbReference>
<evidence type="ECO:0000256" key="4">
    <source>
        <dbReference type="ARBA" id="ARBA00022840"/>
    </source>
</evidence>
<dbReference type="EMBL" id="FNEK01000048">
    <property type="protein sequence ID" value="SDK64865.1"/>
    <property type="molecule type" value="Genomic_DNA"/>
</dbReference>
<dbReference type="Pfam" id="PF17912">
    <property type="entry name" value="OB_MalK"/>
    <property type="match status" value="1"/>
</dbReference>
<reference evidence="6 7" key="1">
    <citation type="submission" date="2016-10" db="EMBL/GenBank/DDBJ databases">
        <authorList>
            <person name="de Groot N.N."/>
        </authorList>
    </citation>
    <scope>NUCLEOTIDE SEQUENCE [LARGE SCALE GENOMIC DNA]</scope>
    <source>
        <strain evidence="6 7">DSM 25294</strain>
    </source>
</reference>
<dbReference type="SUPFAM" id="SSF50331">
    <property type="entry name" value="MOP-like"/>
    <property type="match status" value="1"/>
</dbReference>
<protein>
    <submittedName>
        <fullName evidence="6">Carbohydrate ABC transporter ATP-binding protein, CUT1 family</fullName>
    </submittedName>
</protein>
<accession>A0A1G9DM84</accession>
<dbReference type="GO" id="GO:0005524">
    <property type="term" value="F:ATP binding"/>
    <property type="evidence" value="ECO:0007669"/>
    <property type="project" value="UniProtKB-KW"/>
</dbReference>
<dbReference type="FunFam" id="3.40.50.300:FF:000042">
    <property type="entry name" value="Maltose/maltodextrin ABC transporter, ATP-binding protein"/>
    <property type="match status" value="1"/>
</dbReference>
<dbReference type="CDD" id="cd03301">
    <property type="entry name" value="ABC_MalK_N"/>
    <property type="match status" value="1"/>
</dbReference>
<organism evidence="6 7">
    <name type="scientific">Aliiruegeria lutimaris</name>
    <dbReference type="NCBI Taxonomy" id="571298"/>
    <lineage>
        <taxon>Bacteria</taxon>
        <taxon>Pseudomonadati</taxon>
        <taxon>Pseudomonadota</taxon>
        <taxon>Alphaproteobacteria</taxon>
        <taxon>Rhodobacterales</taxon>
        <taxon>Roseobacteraceae</taxon>
        <taxon>Aliiruegeria</taxon>
    </lineage>
</organism>
<dbReference type="GO" id="GO:0140359">
    <property type="term" value="F:ABC-type transporter activity"/>
    <property type="evidence" value="ECO:0007669"/>
    <property type="project" value="InterPro"/>
</dbReference>
<keyword evidence="3" id="KW-0547">Nucleotide-binding</keyword>
<dbReference type="SUPFAM" id="SSF52540">
    <property type="entry name" value="P-loop containing nucleoside triphosphate hydrolases"/>
    <property type="match status" value="1"/>
</dbReference>
<dbReference type="STRING" id="571298.SAMN04488026_104815"/>
<evidence type="ECO:0000313" key="7">
    <source>
        <dbReference type="Proteomes" id="UP000199382"/>
    </source>
</evidence>
<name>A0A1G9DM84_9RHOB</name>
<dbReference type="Gene3D" id="2.40.50.140">
    <property type="entry name" value="Nucleic acid-binding proteins"/>
    <property type="match status" value="1"/>
</dbReference>
<keyword evidence="4 6" id="KW-0067">ATP-binding</keyword>
<dbReference type="NCBIfam" id="NF008653">
    <property type="entry name" value="PRK11650.1"/>
    <property type="match status" value="1"/>
</dbReference>
<dbReference type="SMART" id="SM00382">
    <property type="entry name" value="AAA"/>
    <property type="match status" value="1"/>
</dbReference>
<dbReference type="PANTHER" id="PTHR43875:SF1">
    <property type="entry name" value="OSMOPROTECTIVE COMPOUNDS UPTAKE ATP-BINDING PROTEIN GGTA"/>
    <property type="match status" value="1"/>
</dbReference>
<dbReference type="InterPro" id="IPR003439">
    <property type="entry name" value="ABC_transporter-like_ATP-bd"/>
</dbReference>
<dbReference type="InterPro" id="IPR003593">
    <property type="entry name" value="AAA+_ATPase"/>
</dbReference>
<evidence type="ECO:0000259" key="5">
    <source>
        <dbReference type="PROSITE" id="PS50893"/>
    </source>
</evidence>
<dbReference type="InterPro" id="IPR017871">
    <property type="entry name" value="ABC_transporter-like_CS"/>
</dbReference>
<dbReference type="GO" id="GO:0055052">
    <property type="term" value="C:ATP-binding cassette (ABC) transporter complex, substrate-binding subunit-containing"/>
    <property type="evidence" value="ECO:0007669"/>
    <property type="project" value="TreeGrafter"/>
</dbReference>
<dbReference type="RefSeq" id="WP_093160646.1">
    <property type="nucleotide sequence ID" value="NZ_FNEK01000048.1"/>
</dbReference>
<dbReference type="InterPro" id="IPR040582">
    <property type="entry name" value="OB_MalK-like"/>
</dbReference>
<dbReference type="PANTHER" id="PTHR43875">
    <property type="entry name" value="MALTODEXTRIN IMPORT ATP-BINDING PROTEIN MSMX"/>
    <property type="match status" value="1"/>
</dbReference>
<dbReference type="InterPro" id="IPR015855">
    <property type="entry name" value="ABC_transpr_MalK-like"/>
</dbReference>
<proteinExistence type="inferred from homology"/>
<dbReference type="PROSITE" id="PS00211">
    <property type="entry name" value="ABC_TRANSPORTER_1"/>
    <property type="match status" value="1"/>
</dbReference>
<evidence type="ECO:0000256" key="1">
    <source>
        <dbReference type="ARBA" id="ARBA00005417"/>
    </source>
</evidence>